<evidence type="ECO:0000313" key="2">
    <source>
        <dbReference type="Proteomes" id="UP000253941"/>
    </source>
</evidence>
<name>A0A369THQ7_9PROT</name>
<dbReference type="EMBL" id="QPMH01000001">
    <property type="protein sequence ID" value="RDD63925.1"/>
    <property type="molecule type" value="Genomic_DNA"/>
</dbReference>
<dbReference type="Proteomes" id="UP000253941">
    <property type="component" value="Unassembled WGS sequence"/>
</dbReference>
<organism evidence="1 2">
    <name type="scientific">Ferruginivarius sediminum</name>
    <dbReference type="NCBI Taxonomy" id="2661937"/>
    <lineage>
        <taxon>Bacteria</taxon>
        <taxon>Pseudomonadati</taxon>
        <taxon>Pseudomonadota</taxon>
        <taxon>Alphaproteobacteria</taxon>
        <taxon>Rhodospirillales</taxon>
        <taxon>Rhodospirillaceae</taxon>
        <taxon>Ferruginivarius</taxon>
    </lineage>
</organism>
<evidence type="ECO:0000313" key="1">
    <source>
        <dbReference type="EMBL" id="RDD63925.1"/>
    </source>
</evidence>
<dbReference type="AlphaFoldDB" id="A0A369THQ7"/>
<accession>A0A369THQ7</accession>
<keyword evidence="2" id="KW-1185">Reference proteome</keyword>
<reference evidence="1 2" key="1">
    <citation type="submission" date="2018-07" db="EMBL/GenBank/DDBJ databases">
        <title>Venubactetium sediminum gen. nov., sp. nov., isolated from a marine solar saltern.</title>
        <authorList>
            <person name="Wang S."/>
        </authorList>
    </citation>
    <scope>NUCLEOTIDE SEQUENCE [LARGE SCALE GENOMIC DNA]</scope>
    <source>
        <strain evidence="1 2">WD2A32</strain>
    </source>
</reference>
<comment type="caution">
    <text evidence="1">The sequence shown here is derived from an EMBL/GenBank/DDBJ whole genome shotgun (WGS) entry which is preliminary data.</text>
</comment>
<proteinExistence type="predicted"/>
<dbReference type="RefSeq" id="WP_114580437.1">
    <property type="nucleotide sequence ID" value="NZ_QPMH01000001.1"/>
</dbReference>
<gene>
    <name evidence="1" type="ORF">DRB17_01875</name>
</gene>
<sequence>MLAERLDIFGRRYRRQPVAAGAVYRRLGADNTVETARVLSIGEDIQGIPHVRFRVSIRRAEIAYVDEERILSQECFAERYRERVDG</sequence>
<protein>
    <submittedName>
        <fullName evidence="1">Uncharacterized protein</fullName>
    </submittedName>
</protein>